<dbReference type="GO" id="GO:0005524">
    <property type="term" value="F:ATP binding"/>
    <property type="evidence" value="ECO:0007669"/>
    <property type="project" value="UniProtKB-KW"/>
</dbReference>
<sequence>SNYLLIIKIGKNIKKFIIKDSLKSYIVNILATIAVISNYLDTQNLKENLFYNFKVPKGRGDFSIIKINNKLINIVDESYNSNPSSLEFAINNFDKINVNSKNKNILLGDMLELGKFSKKLHKEAAKIVNKSKINKVFVYGKDIEETFNKIKTQKKGKILNSKKEILNLMRNDLRNNDYLMVKGSNATGLSEIISKIKLGQLNAL</sequence>
<reference evidence="5" key="1">
    <citation type="submission" date="2018-05" db="EMBL/GenBank/DDBJ databases">
        <authorList>
            <person name="Lanie J.A."/>
            <person name="Ng W.-L."/>
            <person name="Kazmierczak K.M."/>
            <person name="Andrzejewski T.M."/>
            <person name="Davidsen T.M."/>
            <person name="Wayne K.J."/>
            <person name="Tettelin H."/>
            <person name="Glass J.I."/>
            <person name="Rusch D."/>
            <person name="Podicherti R."/>
            <person name="Tsui H.-C.T."/>
            <person name="Winkler M.E."/>
        </authorList>
    </citation>
    <scope>NUCLEOTIDE SEQUENCE</scope>
</reference>
<name>A0A382UNM8_9ZZZZ</name>
<evidence type="ECO:0000313" key="5">
    <source>
        <dbReference type="EMBL" id="SVD35792.1"/>
    </source>
</evidence>
<evidence type="ECO:0000256" key="3">
    <source>
        <dbReference type="ARBA" id="ARBA00022840"/>
    </source>
</evidence>
<dbReference type="InterPro" id="IPR051046">
    <property type="entry name" value="MurCDEF_CellWall_CoF430Synth"/>
</dbReference>
<dbReference type="PANTHER" id="PTHR43024:SF1">
    <property type="entry name" value="UDP-N-ACETYLMURAMOYL-TRIPEPTIDE--D-ALANYL-D-ALANINE LIGASE"/>
    <property type="match status" value="1"/>
</dbReference>
<keyword evidence="1" id="KW-0436">Ligase</keyword>
<dbReference type="InterPro" id="IPR036615">
    <property type="entry name" value="Mur_ligase_C_dom_sf"/>
</dbReference>
<evidence type="ECO:0000256" key="2">
    <source>
        <dbReference type="ARBA" id="ARBA00022741"/>
    </source>
</evidence>
<dbReference type="GO" id="GO:0016881">
    <property type="term" value="F:acid-amino acid ligase activity"/>
    <property type="evidence" value="ECO:0007669"/>
    <property type="project" value="InterPro"/>
</dbReference>
<dbReference type="Gene3D" id="3.90.190.20">
    <property type="entry name" value="Mur ligase, C-terminal domain"/>
    <property type="match status" value="1"/>
</dbReference>
<proteinExistence type="predicted"/>
<dbReference type="PANTHER" id="PTHR43024">
    <property type="entry name" value="UDP-N-ACETYLMURAMOYL-TRIPEPTIDE--D-ALANYL-D-ALANINE LIGASE"/>
    <property type="match status" value="1"/>
</dbReference>
<dbReference type="InterPro" id="IPR004101">
    <property type="entry name" value="Mur_ligase_C"/>
</dbReference>
<keyword evidence="2" id="KW-0547">Nucleotide-binding</keyword>
<feature type="domain" description="Mur ligase C-terminal" evidence="4">
    <location>
        <begin position="71"/>
        <end position="184"/>
    </location>
</feature>
<dbReference type="AlphaFoldDB" id="A0A382UNM8"/>
<protein>
    <recommendedName>
        <fullName evidence="4">Mur ligase C-terminal domain-containing protein</fullName>
    </recommendedName>
</protein>
<gene>
    <name evidence="5" type="ORF">METZ01_LOCUS388646</name>
</gene>
<dbReference type="Pfam" id="PF02875">
    <property type="entry name" value="Mur_ligase_C"/>
    <property type="match status" value="1"/>
</dbReference>
<organism evidence="5">
    <name type="scientific">marine metagenome</name>
    <dbReference type="NCBI Taxonomy" id="408172"/>
    <lineage>
        <taxon>unclassified sequences</taxon>
        <taxon>metagenomes</taxon>
        <taxon>ecological metagenomes</taxon>
    </lineage>
</organism>
<keyword evidence="3" id="KW-0067">ATP-binding</keyword>
<evidence type="ECO:0000256" key="1">
    <source>
        <dbReference type="ARBA" id="ARBA00022598"/>
    </source>
</evidence>
<evidence type="ECO:0000259" key="4">
    <source>
        <dbReference type="Pfam" id="PF02875"/>
    </source>
</evidence>
<feature type="non-terminal residue" evidence="5">
    <location>
        <position position="1"/>
    </location>
</feature>
<dbReference type="SUPFAM" id="SSF53244">
    <property type="entry name" value="MurD-like peptide ligases, peptide-binding domain"/>
    <property type="match status" value="1"/>
</dbReference>
<dbReference type="EMBL" id="UINC01145576">
    <property type="protein sequence ID" value="SVD35792.1"/>
    <property type="molecule type" value="Genomic_DNA"/>
</dbReference>
<accession>A0A382UNM8</accession>